<accession>A0A072VM61</accession>
<organism evidence="1 3">
    <name type="scientific">Medicago truncatula</name>
    <name type="common">Barrel medic</name>
    <name type="synonym">Medicago tribuloides</name>
    <dbReference type="NCBI Taxonomy" id="3880"/>
    <lineage>
        <taxon>Eukaryota</taxon>
        <taxon>Viridiplantae</taxon>
        <taxon>Streptophyta</taxon>
        <taxon>Embryophyta</taxon>
        <taxon>Tracheophyta</taxon>
        <taxon>Spermatophyta</taxon>
        <taxon>Magnoliopsida</taxon>
        <taxon>eudicotyledons</taxon>
        <taxon>Gunneridae</taxon>
        <taxon>Pentapetalae</taxon>
        <taxon>rosids</taxon>
        <taxon>fabids</taxon>
        <taxon>Fabales</taxon>
        <taxon>Fabaceae</taxon>
        <taxon>Papilionoideae</taxon>
        <taxon>50 kb inversion clade</taxon>
        <taxon>NPAAA clade</taxon>
        <taxon>Hologalegina</taxon>
        <taxon>IRL clade</taxon>
        <taxon>Trifolieae</taxon>
        <taxon>Medicago</taxon>
    </lineage>
</organism>
<sequence length="57" mass="6316">MDTCLSEVGHELIFKKSSDTSTATLIVFQNIEDDVVHRFSSGVPHFLGDNISHAKLK</sequence>
<dbReference type="AlphaFoldDB" id="A0A072VM61"/>
<name>A0A072VM61_MEDTR</name>
<protein>
    <submittedName>
        <fullName evidence="1 2">Uncharacterized protein</fullName>
    </submittedName>
</protein>
<proteinExistence type="predicted"/>
<dbReference type="Proteomes" id="UP000002051">
    <property type="component" value="Unassembled WGS sequence"/>
</dbReference>
<evidence type="ECO:0000313" key="1">
    <source>
        <dbReference type="EMBL" id="KEH43104.1"/>
    </source>
</evidence>
<reference evidence="1 3" key="2">
    <citation type="journal article" date="2014" name="BMC Genomics">
        <title>An improved genome release (version Mt4.0) for the model legume Medicago truncatula.</title>
        <authorList>
            <person name="Tang H."/>
            <person name="Krishnakumar V."/>
            <person name="Bidwell S."/>
            <person name="Rosen B."/>
            <person name="Chan A."/>
            <person name="Zhou S."/>
            <person name="Gentzbittel L."/>
            <person name="Childs K.L."/>
            <person name="Yandell M."/>
            <person name="Gundlach H."/>
            <person name="Mayer K.F."/>
            <person name="Schwartz D.C."/>
            <person name="Town C.D."/>
        </authorList>
    </citation>
    <scope>GENOME REANNOTATION</scope>
    <source>
        <strain evidence="1">A17</strain>
        <strain evidence="2 3">cv. Jemalong A17</strain>
    </source>
</reference>
<dbReference type="EnsemblPlants" id="KEH43104">
    <property type="protein sequence ID" value="KEH43104"/>
    <property type="gene ID" value="MTR_1g084070"/>
</dbReference>
<evidence type="ECO:0000313" key="3">
    <source>
        <dbReference type="Proteomes" id="UP000002051"/>
    </source>
</evidence>
<reference evidence="2" key="3">
    <citation type="submission" date="2015-04" db="UniProtKB">
        <authorList>
            <consortium name="EnsemblPlants"/>
        </authorList>
    </citation>
    <scope>IDENTIFICATION</scope>
    <source>
        <strain evidence="2">cv. Jemalong A17</strain>
    </source>
</reference>
<reference evidence="1 3" key="1">
    <citation type="journal article" date="2011" name="Nature">
        <title>The Medicago genome provides insight into the evolution of rhizobial symbioses.</title>
        <authorList>
            <person name="Young N.D."/>
            <person name="Debelle F."/>
            <person name="Oldroyd G.E."/>
            <person name="Geurts R."/>
            <person name="Cannon S.B."/>
            <person name="Udvardi M.K."/>
            <person name="Benedito V.A."/>
            <person name="Mayer K.F."/>
            <person name="Gouzy J."/>
            <person name="Schoof H."/>
            <person name="Van de Peer Y."/>
            <person name="Proost S."/>
            <person name="Cook D.R."/>
            <person name="Meyers B.C."/>
            <person name="Spannagl M."/>
            <person name="Cheung F."/>
            <person name="De Mita S."/>
            <person name="Krishnakumar V."/>
            <person name="Gundlach H."/>
            <person name="Zhou S."/>
            <person name="Mudge J."/>
            <person name="Bharti A.K."/>
            <person name="Murray J.D."/>
            <person name="Naoumkina M.A."/>
            <person name="Rosen B."/>
            <person name="Silverstein K.A."/>
            <person name="Tang H."/>
            <person name="Rombauts S."/>
            <person name="Zhao P.X."/>
            <person name="Zhou P."/>
            <person name="Barbe V."/>
            <person name="Bardou P."/>
            <person name="Bechner M."/>
            <person name="Bellec A."/>
            <person name="Berger A."/>
            <person name="Berges H."/>
            <person name="Bidwell S."/>
            <person name="Bisseling T."/>
            <person name="Choisne N."/>
            <person name="Couloux A."/>
            <person name="Denny R."/>
            <person name="Deshpande S."/>
            <person name="Dai X."/>
            <person name="Doyle J.J."/>
            <person name="Dudez A.M."/>
            <person name="Farmer A.D."/>
            <person name="Fouteau S."/>
            <person name="Franken C."/>
            <person name="Gibelin C."/>
            <person name="Gish J."/>
            <person name="Goldstein S."/>
            <person name="Gonzalez A.J."/>
            <person name="Green P.J."/>
            <person name="Hallab A."/>
            <person name="Hartog M."/>
            <person name="Hua A."/>
            <person name="Humphray S.J."/>
            <person name="Jeong D.H."/>
            <person name="Jing Y."/>
            <person name="Jocker A."/>
            <person name="Kenton S.M."/>
            <person name="Kim D.J."/>
            <person name="Klee K."/>
            <person name="Lai H."/>
            <person name="Lang C."/>
            <person name="Lin S."/>
            <person name="Macmil S.L."/>
            <person name="Magdelenat G."/>
            <person name="Matthews L."/>
            <person name="McCorrison J."/>
            <person name="Monaghan E.L."/>
            <person name="Mun J.H."/>
            <person name="Najar F.Z."/>
            <person name="Nicholson C."/>
            <person name="Noirot C."/>
            <person name="O'Bleness M."/>
            <person name="Paule C.R."/>
            <person name="Poulain J."/>
            <person name="Prion F."/>
            <person name="Qin B."/>
            <person name="Qu C."/>
            <person name="Retzel E.F."/>
            <person name="Riddle C."/>
            <person name="Sallet E."/>
            <person name="Samain S."/>
            <person name="Samson N."/>
            <person name="Sanders I."/>
            <person name="Saurat O."/>
            <person name="Scarpelli C."/>
            <person name="Schiex T."/>
            <person name="Segurens B."/>
            <person name="Severin A.J."/>
            <person name="Sherrier D.J."/>
            <person name="Shi R."/>
            <person name="Sims S."/>
            <person name="Singer S.R."/>
            <person name="Sinharoy S."/>
            <person name="Sterck L."/>
            <person name="Viollet A."/>
            <person name="Wang B.B."/>
            <person name="Wang K."/>
            <person name="Wang M."/>
            <person name="Wang X."/>
            <person name="Warfsmann J."/>
            <person name="Weissenbach J."/>
            <person name="White D.D."/>
            <person name="White J.D."/>
            <person name="Wiley G.B."/>
            <person name="Wincker P."/>
            <person name="Xing Y."/>
            <person name="Yang L."/>
            <person name="Yao Z."/>
            <person name="Ying F."/>
            <person name="Zhai J."/>
            <person name="Zhou L."/>
            <person name="Zuber A."/>
            <person name="Denarie J."/>
            <person name="Dixon R.A."/>
            <person name="May G.D."/>
            <person name="Schwartz D.C."/>
            <person name="Rogers J."/>
            <person name="Quetier F."/>
            <person name="Town C.D."/>
            <person name="Roe B.A."/>
        </authorList>
    </citation>
    <scope>NUCLEOTIDE SEQUENCE [LARGE SCALE GENOMIC DNA]</scope>
    <source>
        <strain evidence="1">A17</strain>
        <strain evidence="2 3">cv. Jemalong A17</strain>
    </source>
</reference>
<dbReference type="EMBL" id="CM001217">
    <property type="protein sequence ID" value="KEH43104.1"/>
    <property type="molecule type" value="Genomic_DNA"/>
</dbReference>
<gene>
    <name evidence="1" type="ordered locus">MTR_1g084070</name>
</gene>
<dbReference type="HOGENOM" id="CLU_2999452_0_0_1"/>
<keyword evidence="3" id="KW-1185">Reference proteome</keyword>
<evidence type="ECO:0000313" key="2">
    <source>
        <dbReference type="EnsemblPlants" id="KEH43104"/>
    </source>
</evidence>